<reference evidence="1 2" key="1">
    <citation type="submission" date="2013-04" db="EMBL/GenBank/DDBJ databases">
        <authorList>
            <person name="Kuznetsov B."/>
            <person name="Ivanovsky R."/>
        </authorList>
    </citation>
    <scope>NUCLEOTIDE SEQUENCE [LARGE SCALE GENOMIC DNA]</scope>
    <source>
        <strain evidence="1 2">MGU-K5</strain>
    </source>
</reference>
<name>S9SDK8_MAGFU</name>
<dbReference type="RefSeq" id="WP_021131862.1">
    <property type="nucleotide sequence ID" value="NZ_AQPH01000021.1"/>
</dbReference>
<evidence type="ECO:0000313" key="1">
    <source>
        <dbReference type="EMBL" id="EPY02118.1"/>
    </source>
</evidence>
<dbReference type="eggNOG" id="ENOG5033BY8">
    <property type="taxonomic scope" value="Bacteria"/>
</dbReference>
<evidence type="ECO:0008006" key="3">
    <source>
        <dbReference type="Google" id="ProtNLM"/>
    </source>
</evidence>
<dbReference type="InterPro" id="IPR036679">
    <property type="entry name" value="FlgN-like_sf"/>
</dbReference>
<dbReference type="AlphaFoldDB" id="S9SDK8"/>
<accession>S9SDK8</accession>
<protein>
    <recommendedName>
        <fullName evidence="3">Flagellar protein FlgN</fullName>
    </recommendedName>
</protein>
<organism evidence="1 2">
    <name type="scientific">Magnetospirillum fulvum MGU-K5</name>
    <dbReference type="NCBI Taxonomy" id="1316936"/>
    <lineage>
        <taxon>Bacteria</taxon>
        <taxon>Pseudomonadati</taxon>
        <taxon>Pseudomonadota</taxon>
        <taxon>Alphaproteobacteria</taxon>
        <taxon>Rhodospirillales</taxon>
        <taxon>Rhodospirillaceae</taxon>
        <taxon>Magnetospirillum</taxon>
    </lineage>
</organism>
<dbReference type="SUPFAM" id="SSF140566">
    <property type="entry name" value="FlgN-like"/>
    <property type="match status" value="1"/>
</dbReference>
<dbReference type="Proteomes" id="UP000015350">
    <property type="component" value="Unassembled WGS sequence"/>
</dbReference>
<gene>
    <name evidence="1" type="ORF">K678_07562</name>
</gene>
<dbReference type="EMBL" id="AQPH01000021">
    <property type="protein sequence ID" value="EPY02118.1"/>
    <property type="molecule type" value="Genomic_DNA"/>
</dbReference>
<sequence>MTTQSLAEDDFVQDDTTDDTLKDSAIPAFDDLMFACTNLCELLEVENDALANHDAETIAALGDRKIALTRLYASYTRGLADLPESGRGFNPEQRDELLAVGRQLEELVERNAMLLRAAIDATKTVVDIIAQSVRSSQEPGIVYNRSGAMRGNDDKATSYSLNNLL</sequence>
<dbReference type="GO" id="GO:0044780">
    <property type="term" value="P:bacterial-type flagellum assembly"/>
    <property type="evidence" value="ECO:0007669"/>
    <property type="project" value="InterPro"/>
</dbReference>
<evidence type="ECO:0000313" key="2">
    <source>
        <dbReference type="Proteomes" id="UP000015350"/>
    </source>
</evidence>
<dbReference type="OrthoDB" id="7354466at2"/>
<dbReference type="STRING" id="1316936.K678_07562"/>
<proteinExistence type="predicted"/>
<comment type="caution">
    <text evidence="1">The sequence shown here is derived from an EMBL/GenBank/DDBJ whole genome shotgun (WGS) entry which is preliminary data.</text>
</comment>